<name>A0A6A5NA04_LUPAL</name>
<dbReference type="Pfam" id="PF02535">
    <property type="entry name" value="Zip"/>
    <property type="match status" value="1"/>
</dbReference>
<reference evidence="10" key="1">
    <citation type="journal article" date="2020" name="Nat. Commun.">
        <title>Genome sequence of the cluster root forming white lupin.</title>
        <authorList>
            <person name="Hufnagel B."/>
            <person name="Marques A."/>
            <person name="Soriano A."/>
            <person name="Marques L."/>
            <person name="Divol F."/>
            <person name="Doumas P."/>
            <person name="Sallet E."/>
            <person name="Mancinotti D."/>
            <person name="Carrere S."/>
            <person name="Marande W."/>
            <person name="Arribat S."/>
            <person name="Keller J."/>
            <person name="Huneau C."/>
            <person name="Blein T."/>
            <person name="Aime D."/>
            <person name="Laguerre M."/>
            <person name="Taylor J."/>
            <person name="Schubert V."/>
            <person name="Nelson M."/>
            <person name="Geu-Flores F."/>
            <person name="Crespi M."/>
            <person name="Gallardo-Guerrero K."/>
            <person name="Delaux P.-M."/>
            <person name="Salse J."/>
            <person name="Berges H."/>
            <person name="Guyot R."/>
            <person name="Gouzy J."/>
            <person name="Peret B."/>
        </authorList>
    </citation>
    <scope>NUCLEOTIDE SEQUENCE [LARGE SCALE GENOMIC DNA]</scope>
    <source>
        <strain evidence="10">cv. Amiga</strain>
    </source>
</reference>
<keyword evidence="6 8" id="KW-0406">Ion transport</keyword>
<dbReference type="InterPro" id="IPR004698">
    <property type="entry name" value="Zn/Fe_permease_fun/pln"/>
</dbReference>
<dbReference type="PANTHER" id="PTHR11040:SF202">
    <property type="entry name" value="METAL TRANSPORT PROTEIN"/>
    <property type="match status" value="1"/>
</dbReference>
<keyword evidence="10" id="KW-1185">Reference proteome</keyword>
<evidence type="ECO:0000256" key="2">
    <source>
        <dbReference type="ARBA" id="ARBA00006939"/>
    </source>
</evidence>
<feature type="transmembrane region" description="Helical" evidence="8">
    <location>
        <begin position="323"/>
        <end position="343"/>
    </location>
</feature>
<feature type="transmembrane region" description="Helical" evidence="8">
    <location>
        <begin position="65"/>
        <end position="89"/>
    </location>
</feature>
<dbReference type="GO" id="GO:0005886">
    <property type="term" value="C:plasma membrane"/>
    <property type="evidence" value="ECO:0007669"/>
    <property type="project" value="TreeGrafter"/>
</dbReference>
<keyword evidence="7 8" id="KW-0472">Membrane</keyword>
<organism evidence="9 10">
    <name type="scientific">Lupinus albus</name>
    <name type="common">White lupine</name>
    <name type="synonym">Lupinus termis</name>
    <dbReference type="NCBI Taxonomy" id="3870"/>
    <lineage>
        <taxon>Eukaryota</taxon>
        <taxon>Viridiplantae</taxon>
        <taxon>Streptophyta</taxon>
        <taxon>Embryophyta</taxon>
        <taxon>Tracheophyta</taxon>
        <taxon>Spermatophyta</taxon>
        <taxon>Magnoliopsida</taxon>
        <taxon>eudicotyledons</taxon>
        <taxon>Gunneridae</taxon>
        <taxon>Pentapetalae</taxon>
        <taxon>rosids</taxon>
        <taxon>fabids</taxon>
        <taxon>Fabales</taxon>
        <taxon>Fabaceae</taxon>
        <taxon>Papilionoideae</taxon>
        <taxon>50 kb inversion clade</taxon>
        <taxon>genistoids sensu lato</taxon>
        <taxon>core genistoids</taxon>
        <taxon>Genisteae</taxon>
        <taxon>Lupinus</taxon>
    </lineage>
</organism>
<evidence type="ECO:0000256" key="6">
    <source>
        <dbReference type="ARBA" id="ARBA00023065"/>
    </source>
</evidence>
<dbReference type="NCBIfam" id="TIGR00820">
    <property type="entry name" value="zip"/>
    <property type="match status" value="1"/>
</dbReference>
<evidence type="ECO:0000256" key="4">
    <source>
        <dbReference type="ARBA" id="ARBA00022692"/>
    </source>
</evidence>
<evidence type="ECO:0000313" key="10">
    <source>
        <dbReference type="Proteomes" id="UP000447434"/>
    </source>
</evidence>
<comment type="caution">
    <text evidence="9">The sequence shown here is derived from an EMBL/GenBank/DDBJ whole genome shotgun (WGS) entry which is preliminary data.</text>
</comment>
<dbReference type="PANTHER" id="PTHR11040">
    <property type="entry name" value="ZINC/IRON TRANSPORTER"/>
    <property type="match status" value="1"/>
</dbReference>
<proteinExistence type="inferred from homology"/>
<comment type="subcellular location">
    <subcellularLocation>
        <location evidence="1 8">Membrane</location>
        <topology evidence="1 8">Multi-pass membrane protein</topology>
    </subcellularLocation>
</comment>
<evidence type="ECO:0000256" key="7">
    <source>
        <dbReference type="ARBA" id="ARBA00023136"/>
    </source>
</evidence>
<keyword evidence="3 8" id="KW-0813">Transport</keyword>
<protein>
    <submittedName>
        <fullName evidence="9">Putative zinc/iron permease</fullName>
    </submittedName>
</protein>
<feature type="transmembrane region" description="Helical" evidence="8">
    <location>
        <begin position="355"/>
        <end position="376"/>
    </location>
</feature>
<keyword evidence="5 8" id="KW-1133">Transmembrane helix</keyword>
<accession>A0A6A5NA04</accession>
<dbReference type="GO" id="GO:0005385">
    <property type="term" value="F:zinc ion transmembrane transporter activity"/>
    <property type="evidence" value="ECO:0007669"/>
    <property type="project" value="InterPro"/>
</dbReference>
<dbReference type="AlphaFoldDB" id="A0A6A5NA04"/>
<evidence type="ECO:0000256" key="1">
    <source>
        <dbReference type="ARBA" id="ARBA00004141"/>
    </source>
</evidence>
<feature type="transmembrane region" description="Helical" evidence="8">
    <location>
        <begin position="101"/>
        <end position="122"/>
    </location>
</feature>
<comment type="similarity">
    <text evidence="2 8">Belongs to the ZIP transporter (TC 2.A.5) family.</text>
</comment>
<dbReference type="EMBL" id="WOCE01000020">
    <property type="protein sequence ID" value="KAE9590507.1"/>
    <property type="molecule type" value="Genomic_DNA"/>
</dbReference>
<feature type="transmembrane region" description="Helical" evidence="8">
    <location>
        <begin position="20"/>
        <end position="45"/>
    </location>
</feature>
<evidence type="ECO:0000313" key="9">
    <source>
        <dbReference type="EMBL" id="KAE9590507.1"/>
    </source>
</evidence>
<dbReference type="OrthoDB" id="448280at2759"/>
<keyword evidence="4 8" id="KW-0812">Transmembrane</keyword>
<evidence type="ECO:0000256" key="3">
    <source>
        <dbReference type="ARBA" id="ARBA00022448"/>
    </source>
</evidence>
<evidence type="ECO:0000256" key="5">
    <source>
        <dbReference type="ARBA" id="ARBA00022989"/>
    </source>
</evidence>
<feature type="transmembrane region" description="Helical" evidence="8">
    <location>
        <begin position="229"/>
        <end position="251"/>
    </location>
</feature>
<feature type="transmembrane region" description="Helical" evidence="8">
    <location>
        <begin position="288"/>
        <end position="311"/>
    </location>
</feature>
<evidence type="ECO:0000256" key="8">
    <source>
        <dbReference type="RuleBase" id="RU362088"/>
    </source>
</evidence>
<feature type="transmembrane region" description="Helical" evidence="8">
    <location>
        <begin position="142"/>
        <end position="167"/>
    </location>
</feature>
<gene>
    <name evidence="9" type="ORF">Lalb_Chr20g0108451</name>
</gene>
<dbReference type="InterPro" id="IPR003689">
    <property type="entry name" value="ZIP"/>
</dbReference>
<dbReference type="Proteomes" id="UP000447434">
    <property type="component" value="Chromosome 20"/>
</dbReference>
<sequence length="379" mass="40923">MSLIETKYHIVQHNHTKIMINFQACSFTILNLFFIYALIIFSTIASGNSLCDIEEAKLSDSSEILHYKVASIASVLVAGALGVSLPLLSKKIPTLDPQNDIFFMVKAFAAGVILATGFIHILPESFESLTSPCLKENPWGKFPFTGFVAMLSSIVTLMVDSLATGYYQRQHFNTSKQFPTDEEIGDGHGHVDHIHLHTHATHGHSHGSSNSSQASLTSELIRKRIISQVLEIGIVVHSVIIGISLGTASSIDTIKPLMVALSFHQFFEGLGLGGCISQAKFESKSTTMMATFFSLTTPIGIAIGMGISSMYKENSQSALIIEGVFNSSSAGILIYMALVDLLAADFMSPTLQNNFKLQIGANISLLLGAGCMSLLAKWA</sequence>